<dbReference type="Proteomes" id="UP001597092">
    <property type="component" value="Unassembled WGS sequence"/>
</dbReference>
<proteinExistence type="predicted"/>
<dbReference type="Pfam" id="PF12840">
    <property type="entry name" value="HTH_20"/>
    <property type="match status" value="1"/>
</dbReference>
<comment type="caution">
    <text evidence="2">The sequence shown here is derived from an EMBL/GenBank/DDBJ whole genome shotgun (WGS) entry which is preliminary data.</text>
</comment>
<feature type="compositionally biased region" description="Basic and acidic residues" evidence="1">
    <location>
        <begin position="9"/>
        <end position="21"/>
    </location>
</feature>
<dbReference type="InterPro" id="IPR036388">
    <property type="entry name" value="WH-like_DNA-bd_sf"/>
</dbReference>
<dbReference type="InterPro" id="IPR011991">
    <property type="entry name" value="ArsR-like_HTH"/>
</dbReference>
<dbReference type="CDD" id="cd00090">
    <property type="entry name" value="HTH_ARSR"/>
    <property type="match status" value="1"/>
</dbReference>
<evidence type="ECO:0000256" key="1">
    <source>
        <dbReference type="SAM" id="MobiDB-lite"/>
    </source>
</evidence>
<dbReference type="RefSeq" id="WP_256305778.1">
    <property type="nucleotide sequence ID" value="NZ_JANHAW010000001.1"/>
</dbReference>
<reference evidence="2 3" key="1">
    <citation type="journal article" date="2019" name="Int. J. Syst. Evol. Microbiol.">
        <title>The Global Catalogue of Microorganisms (GCM) 10K type strain sequencing project: providing services to taxonomists for standard genome sequencing and annotation.</title>
        <authorList>
            <consortium name="The Broad Institute Genomics Platform"/>
            <consortium name="The Broad Institute Genome Sequencing Center for Infectious Disease"/>
            <person name="Wu L."/>
            <person name="Ma J."/>
        </authorList>
    </citation>
    <scope>NUCLEOTIDE SEQUENCE [LARGE SCALE GENOMIC DNA]</scope>
    <source>
        <strain evidence="2 3">CGMCC 1.10387</strain>
    </source>
</reference>
<feature type="region of interest" description="Disordered" evidence="1">
    <location>
        <begin position="1"/>
        <end position="22"/>
    </location>
</feature>
<gene>
    <name evidence="2" type="ORF">ACFSAS_13625</name>
</gene>
<dbReference type="InterPro" id="IPR036390">
    <property type="entry name" value="WH_DNA-bd_sf"/>
</dbReference>
<sequence>MASLLPTHRSVERSSPDRAEVVVDGSGSGSVLSVLASETAHTILTVLRDEPQPISAIAEAAETSLQNARYHVERLCEAGFVEPVDTWYSAKGREMTVYGLAVDHLVVRFEARRQSGEQDSE</sequence>
<dbReference type="Gene3D" id="1.10.10.10">
    <property type="entry name" value="Winged helix-like DNA-binding domain superfamily/Winged helix DNA-binding domain"/>
    <property type="match status" value="1"/>
</dbReference>
<organism evidence="2 3">
    <name type="scientific">Halobellus litoreus</name>
    <dbReference type="NCBI Taxonomy" id="755310"/>
    <lineage>
        <taxon>Archaea</taxon>
        <taxon>Methanobacteriati</taxon>
        <taxon>Methanobacteriota</taxon>
        <taxon>Stenosarchaea group</taxon>
        <taxon>Halobacteria</taxon>
        <taxon>Halobacteriales</taxon>
        <taxon>Haloferacaceae</taxon>
        <taxon>Halobellus</taxon>
    </lineage>
</organism>
<dbReference type="AlphaFoldDB" id="A0ABD6DZC2"/>
<evidence type="ECO:0000313" key="2">
    <source>
        <dbReference type="EMBL" id="MFD1686651.1"/>
    </source>
</evidence>
<accession>A0ABD6DZC2</accession>
<evidence type="ECO:0000313" key="3">
    <source>
        <dbReference type="Proteomes" id="UP001597092"/>
    </source>
</evidence>
<keyword evidence="3" id="KW-1185">Reference proteome</keyword>
<dbReference type="EMBL" id="JBHUDP010000005">
    <property type="protein sequence ID" value="MFD1686651.1"/>
    <property type="molecule type" value="Genomic_DNA"/>
</dbReference>
<protein>
    <submittedName>
        <fullName evidence="2">ArsR/SmtB family transcription factor</fullName>
    </submittedName>
</protein>
<name>A0ABD6DZC2_9EURY</name>
<dbReference type="SUPFAM" id="SSF46785">
    <property type="entry name" value="Winged helix' DNA-binding domain"/>
    <property type="match status" value="1"/>
</dbReference>